<dbReference type="Proteomes" id="UP000805193">
    <property type="component" value="Unassembled WGS sequence"/>
</dbReference>
<reference evidence="1 2" key="1">
    <citation type="journal article" date="2020" name="Cell">
        <title>Large-Scale Comparative Analyses of Tick Genomes Elucidate Their Genetic Diversity and Vector Capacities.</title>
        <authorList>
            <consortium name="Tick Genome and Microbiome Consortium (TIGMIC)"/>
            <person name="Jia N."/>
            <person name="Wang J."/>
            <person name="Shi W."/>
            <person name="Du L."/>
            <person name="Sun Y."/>
            <person name="Zhan W."/>
            <person name="Jiang J.F."/>
            <person name="Wang Q."/>
            <person name="Zhang B."/>
            <person name="Ji P."/>
            <person name="Bell-Sakyi L."/>
            <person name="Cui X.M."/>
            <person name="Yuan T.T."/>
            <person name="Jiang B.G."/>
            <person name="Yang W.F."/>
            <person name="Lam T.T."/>
            <person name="Chang Q.C."/>
            <person name="Ding S.J."/>
            <person name="Wang X.J."/>
            <person name="Zhu J.G."/>
            <person name="Ruan X.D."/>
            <person name="Zhao L."/>
            <person name="Wei J.T."/>
            <person name="Ye R.Z."/>
            <person name="Que T.C."/>
            <person name="Du C.H."/>
            <person name="Zhou Y.H."/>
            <person name="Cheng J.X."/>
            <person name="Dai P.F."/>
            <person name="Guo W.B."/>
            <person name="Han X.H."/>
            <person name="Huang E.J."/>
            <person name="Li L.F."/>
            <person name="Wei W."/>
            <person name="Gao Y.C."/>
            <person name="Liu J.Z."/>
            <person name="Shao H.Z."/>
            <person name="Wang X."/>
            <person name="Wang C.C."/>
            <person name="Yang T.C."/>
            <person name="Huo Q.B."/>
            <person name="Li W."/>
            <person name="Chen H.Y."/>
            <person name="Chen S.E."/>
            <person name="Zhou L.G."/>
            <person name="Ni X.B."/>
            <person name="Tian J.H."/>
            <person name="Sheng Y."/>
            <person name="Liu T."/>
            <person name="Pan Y.S."/>
            <person name="Xia L.Y."/>
            <person name="Li J."/>
            <person name="Zhao F."/>
            <person name="Cao W.C."/>
        </authorList>
    </citation>
    <scope>NUCLEOTIDE SEQUENCE [LARGE SCALE GENOMIC DNA]</scope>
    <source>
        <strain evidence="1">Iper-2018</strain>
    </source>
</reference>
<evidence type="ECO:0000313" key="2">
    <source>
        <dbReference type="Proteomes" id="UP000805193"/>
    </source>
</evidence>
<dbReference type="EMBL" id="JABSTQ010008584">
    <property type="protein sequence ID" value="KAG0434319.1"/>
    <property type="molecule type" value="Genomic_DNA"/>
</dbReference>
<organism evidence="1 2">
    <name type="scientific">Ixodes persulcatus</name>
    <name type="common">Taiga tick</name>
    <dbReference type="NCBI Taxonomy" id="34615"/>
    <lineage>
        <taxon>Eukaryota</taxon>
        <taxon>Metazoa</taxon>
        <taxon>Ecdysozoa</taxon>
        <taxon>Arthropoda</taxon>
        <taxon>Chelicerata</taxon>
        <taxon>Arachnida</taxon>
        <taxon>Acari</taxon>
        <taxon>Parasitiformes</taxon>
        <taxon>Ixodida</taxon>
        <taxon>Ixodoidea</taxon>
        <taxon>Ixodidae</taxon>
        <taxon>Ixodinae</taxon>
        <taxon>Ixodes</taxon>
    </lineage>
</organism>
<name>A0AC60QJ31_IXOPE</name>
<accession>A0AC60QJ31</accession>
<evidence type="ECO:0000313" key="1">
    <source>
        <dbReference type="EMBL" id="KAG0434319.1"/>
    </source>
</evidence>
<gene>
    <name evidence="1" type="ORF">HPB47_019193</name>
</gene>
<comment type="caution">
    <text evidence="1">The sequence shown here is derived from an EMBL/GenBank/DDBJ whole genome shotgun (WGS) entry which is preliminary data.</text>
</comment>
<feature type="non-terminal residue" evidence="1">
    <location>
        <position position="285"/>
    </location>
</feature>
<protein>
    <submittedName>
        <fullName evidence="1">Uncharacterized protein</fullName>
    </submittedName>
</protein>
<sequence>MAHRKRATRKDAHQCAGERKRRSSTGYRPGRSLEEEFYGYRSADWFPMDYNLDTSANSSADQHPGPHFRVMNRADESHAYDQLKSAILQRKSESTASRLQRLLTTVELGDQLPSQLLHRMHQLLGEQAFDVSNSILRELFLQRLPQGVRMVLAPANDMSLDRFAEMADRVVEYALPTVAALTEPQSSTTAIQELQAKVDQLTVTPFPTEQLTFRSSAIAVTNSGYLLVPPKRLGARDSDVAHRKWATREDAHQCTGERKEAPRDIARADRSRKASTATPSAGWFP</sequence>
<keyword evidence="2" id="KW-1185">Reference proteome</keyword>
<proteinExistence type="predicted"/>